<dbReference type="Proteomes" id="UP000270094">
    <property type="component" value="Unassembled WGS sequence"/>
</dbReference>
<organism evidence="2 3">
    <name type="scientific">Strongylus vulgaris</name>
    <name type="common">Blood worm</name>
    <dbReference type="NCBI Taxonomy" id="40348"/>
    <lineage>
        <taxon>Eukaryota</taxon>
        <taxon>Metazoa</taxon>
        <taxon>Ecdysozoa</taxon>
        <taxon>Nematoda</taxon>
        <taxon>Chromadorea</taxon>
        <taxon>Rhabditida</taxon>
        <taxon>Rhabditina</taxon>
        <taxon>Rhabditomorpha</taxon>
        <taxon>Strongyloidea</taxon>
        <taxon>Strongylidae</taxon>
        <taxon>Strongylus</taxon>
    </lineage>
</organism>
<evidence type="ECO:0000256" key="1">
    <source>
        <dbReference type="SAM" id="MobiDB-lite"/>
    </source>
</evidence>
<dbReference type="AlphaFoldDB" id="A0A3P7LDT1"/>
<feature type="compositionally biased region" description="Basic and acidic residues" evidence="1">
    <location>
        <begin position="345"/>
        <end position="369"/>
    </location>
</feature>
<gene>
    <name evidence="2" type="ORF">SVUK_LOCUS12480</name>
</gene>
<dbReference type="EMBL" id="UYYB01099311">
    <property type="protein sequence ID" value="VDM77482.1"/>
    <property type="molecule type" value="Genomic_DNA"/>
</dbReference>
<accession>A0A3P7LDT1</accession>
<evidence type="ECO:0000313" key="2">
    <source>
        <dbReference type="EMBL" id="VDM77482.1"/>
    </source>
</evidence>
<sequence length="438" mass="49391">MLRCIDQIGRMELAQHVRFVIADALAYRNFAAIKFIAEDAASHLDKYSYFSGLEQMVYPVRYVGGLVEMWLKRDSLTKIADGKDVYRQRSLHSAVESIADVLREDTSFNPICRGLLIFACDLVCSALEAIFGRPCQRIDELIERSCLDHHTGMSLLRKLSKGLLSSHTDERILSVLNQLSALSLMETANFHQSRNAAGEVAFFPGSEGDNSCDNAIEVELANVPSFLSEPVEIDELKELSRTSQIDESDMRGCKRILDDDDDFDSVHKQRSHVDITEHRNFRPVPESCAKESDGANVSEESSDHNDVSSVAPSRSVCEQVETMMAGVKYCKERELGKEKKHGKDVKRDALEQKEPRDMCDFPPLESKHGEDRFTDLKEESAVVEGDDAFDLRQPQNLSGQKFRGGEGQLHKEIYSDCFHEILLSASWFEKKIWIGSIS</sequence>
<reference evidence="2 3" key="1">
    <citation type="submission" date="2018-11" db="EMBL/GenBank/DDBJ databases">
        <authorList>
            <consortium name="Pathogen Informatics"/>
        </authorList>
    </citation>
    <scope>NUCLEOTIDE SEQUENCE [LARGE SCALE GENOMIC DNA]</scope>
</reference>
<evidence type="ECO:0000313" key="3">
    <source>
        <dbReference type="Proteomes" id="UP000270094"/>
    </source>
</evidence>
<keyword evidence="3" id="KW-1185">Reference proteome</keyword>
<name>A0A3P7LDT1_STRVU</name>
<feature type="region of interest" description="Disordered" evidence="1">
    <location>
        <begin position="340"/>
        <end position="369"/>
    </location>
</feature>
<proteinExistence type="predicted"/>
<protein>
    <submittedName>
        <fullName evidence="2">Uncharacterized protein</fullName>
    </submittedName>
</protein>
<dbReference type="OrthoDB" id="5860606at2759"/>
<feature type="region of interest" description="Disordered" evidence="1">
    <location>
        <begin position="281"/>
        <end position="314"/>
    </location>
</feature>